<reference evidence="2" key="1">
    <citation type="submission" date="2021-10" db="EMBL/GenBank/DDBJ databases">
        <title>Melipona bicolor Genome sequencing and assembly.</title>
        <authorList>
            <person name="Araujo N.S."/>
            <person name="Arias M.C."/>
        </authorList>
    </citation>
    <scope>NUCLEOTIDE SEQUENCE</scope>
    <source>
        <strain evidence="2">USP_2M_L1-L4_2017</strain>
        <tissue evidence="2">Whole body</tissue>
    </source>
</reference>
<comment type="caution">
    <text evidence="2">The sequence shown here is derived from an EMBL/GenBank/DDBJ whole genome shotgun (WGS) entry which is preliminary data.</text>
</comment>
<organism evidence="2 3">
    <name type="scientific">Melipona bicolor</name>
    <dbReference type="NCBI Taxonomy" id="60889"/>
    <lineage>
        <taxon>Eukaryota</taxon>
        <taxon>Metazoa</taxon>
        <taxon>Ecdysozoa</taxon>
        <taxon>Arthropoda</taxon>
        <taxon>Hexapoda</taxon>
        <taxon>Insecta</taxon>
        <taxon>Pterygota</taxon>
        <taxon>Neoptera</taxon>
        <taxon>Endopterygota</taxon>
        <taxon>Hymenoptera</taxon>
        <taxon>Apocrita</taxon>
        <taxon>Aculeata</taxon>
        <taxon>Apoidea</taxon>
        <taxon>Anthophila</taxon>
        <taxon>Apidae</taxon>
        <taxon>Melipona</taxon>
    </lineage>
</organism>
<feature type="compositionally biased region" description="Basic and acidic residues" evidence="1">
    <location>
        <begin position="67"/>
        <end position="83"/>
    </location>
</feature>
<dbReference type="Proteomes" id="UP001177670">
    <property type="component" value="Unassembled WGS sequence"/>
</dbReference>
<feature type="region of interest" description="Disordered" evidence="1">
    <location>
        <begin position="50"/>
        <end position="83"/>
    </location>
</feature>
<keyword evidence="3" id="KW-1185">Reference proteome</keyword>
<accession>A0AA40KXR9</accession>
<protein>
    <submittedName>
        <fullName evidence="2">Uncharacterized protein</fullName>
    </submittedName>
</protein>
<dbReference type="AlphaFoldDB" id="A0AA40KXR9"/>
<evidence type="ECO:0000313" key="2">
    <source>
        <dbReference type="EMBL" id="KAK1136985.1"/>
    </source>
</evidence>
<evidence type="ECO:0000256" key="1">
    <source>
        <dbReference type="SAM" id="MobiDB-lite"/>
    </source>
</evidence>
<gene>
    <name evidence="2" type="ORF">K0M31_001513</name>
</gene>
<name>A0AA40KXR9_9HYME</name>
<evidence type="ECO:0000313" key="3">
    <source>
        <dbReference type="Proteomes" id="UP001177670"/>
    </source>
</evidence>
<proteinExistence type="predicted"/>
<sequence length="83" mass="9893">MERENEGKYEMERQLLSLSVWNERMHERLLQTVESGVRVLPWGSLFRAIDFHPPPTISPPNTTNDQEQTRKRARTSEMRPERD</sequence>
<dbReference type="EMBL" id="JAHYIQ010000001">
    <property type="protein sequence ID" value="KAK1136985.1"/>
    <property type="molecule type" value="Genomic_DNA"/>
</dbReference>